<dbReference type="AlphaFoldDB" id="A0A0L7L8D8"/>
<dbReference type="EMBL" id="JTDY01002352">
    <property type="protein sequence ID" value="KOB71610.1"/>
    <property type="molecule type" value="Genomic_DNA"/>
</dbReference>
<evidence type="ECO:0000313" key="8">
    <source>
        <dbReference type="Proteomes" id="UP000037510"/>
    </source>
</evidence>
<evidence type="ECO:0000256" key="1">
    <source>
        <dbReference type="ARBA" id="ARBA00004141"/>
    </source>
</evidence>
<evidence type="ECO:0000256" key="5">
    <source>
        <dbReference type="SAM" id="Phobius"/>
    </source>
</evidence>
<dbReference type="PROSITE" id="PS50850">
    <property type="entry name" value="MFS"/>
    <property type="match status" value="1"/>
</dbReference>
<feature type="transmembrane region" description="Helical" evidence="5">
    <location>
        <begin position="115"/>
        <end position="137"/>
    </location>
</feature>
<keyword evidence="8" id="KW-1185">Reference proteome</keyword>
<keyword evidence="4 5" id="KW-0472">Membrane</keyword>
<evidence type="ECO:0000256" key="4">
    <source>
        <dbReference type="ARBA" id="ARBA00023136"/>
    </source>
</evidence>
<accession>A0A0L7L8D8</accession>
<dbReference type="PANTHER" id="PTHR48021:SF68">
    <property type="entry name" value="MAJOR FACILITATOR SUPERFAMILY (MFS) PROFILE DOMAIN-CONTAINING PROTEIN"/>
    <property type="match status" value="1"/>
</dbReference>
<feature type="transmembrane region" description="Helical" evidence="5">
    <location>
        <begin position="64"/>
        <end position="84"/>
    </location>
</feature>
<feature type="transmembrane region" description="Helical" evidence="5">
    <location>
        <begin position="382"/>
        <end position="403"/>
    </location>
</feature>
<proteinExistence type="predicted"/>
<dbReference type="Pfam" id="PF00083">
    <property type="entry name" value="Sugar_tr"/>
    <property type="match status" value="1"/>
</dbReference>
<dbReference type="InterPro" id="IPR005828">
    <property type="entry name" value="MFS_sugar_transport-like"/>
</dbReference>
<feature type="transmembrane region" description="Helical" evidence="5">
    <location>
        <begin position="251"/>
        <end position="275"/>
    </location>
</feature>
<evidence type="ECO:0000256" key="3">
    <source>
        <dbReference type="ARBA" id="ARBA00022989"/>
    </source>
</evidence>
<feature type="transmembrane region" description="Helical" evidence="5">
    <location>
        <begin position="213"/>
        <end position="231"/>
    </location>
</feature>
<keyword evidence="7" id="KW-0813">Transport</keyword>
<gene>
    <name evidence="7" type="ORF">OBRU01_13498</name>
</gene>
<dbReference type="Proteomes" id="UP000037510">
    <property type="component" value="Unassembled WGS sequence"/>
</dbReference>
<dbReference type="PROSITE" id="PS00217">
    <property type="entry name" value="SUGAR_TRANSPORT_2"/>
    <property type="match status" value="1"/>
</dbReference>
<feature type="transmembrane region" description="Helical" evidence="5">
    <location>
        <begin position="352"/>
        <end position="376"/>
    </location>
</feature>
<sequence length="452" mass="51094">MEDTIPETAALPGFSLIIGNFIAPSIMSKYGRRFANLLSMVPLIIGWVCIVFAGSIPILMLARFFHGICMGMCTSLGSLLIGEYTSPRNRGAFLMTISVFIAMAALLVHTMGSYFTWQVTALVCASIAVVDFFIVLWSPESPSWLAAQGRYEESKRVFRWLRGDDEETELKLMIEASILVKESKQDTNVSEPLAEKFKRNVVYFNTTIRKREFYRPIIIMMHIYTIAQWSGVNVMVPYADDLFHLVVGPDANIPLLLITLDIHRIIANIFAIYIIKKVKRRTMWFTTVGINIYAYLATAGYTHAKDMGYLPFDHPAFGILLTHILMFAVATGSLSLCFIIAGEIFPLEYKNLAGGISVLFYSGNLFLSVKTVPYLFRTWGVHGAYLIYASIISYCFLITWIFLPETKDRTLQDIEDEFRGRPLSPEELKSVQSLTSWKVHNPDRRCSTPALV</sequence>
<keyword evidence="7" id="KW-0762">Sugar transport</keyword>
<dbReference type="InterPro" id="IPR036259">
    <property type="entry name" value="MFS_trans_sf"/>
</dbReference>
<feature type="transmembrane region" description="Helical" evidence="5">
    <location>
        <begin position="34"/>
        <end position="58"/>
    </location>
</feature>
<name>A0A0L7L8D8_OPEBR</name>
<dbReference type="GO" id="GO:0016020">
    <property type="term" value="C:membrane"/>
    <property type="evidence" value="ECO:0007669"/>
    <property type="project" value="UniProtKB-SubCell"/>
</dbReference>
<keyword evidence="2 5" id="KW-0812">Transmembrane</keyword>
<dbReference type="Gene3D" id="1.20.1250.20">
    <property type="entry name" value="MFS general substrate transporter like domains"/>
    <property type="match status" value="1"/>
</dbReference>
<feature type="transmembrane region" description="Helical" evidence="5">
    <location>
        <begin position="316"/>
        <end position="340"/>
    </location>
</feature>
<comment type="caution">
    <text evidence="7">The sequence shown here is derived from an EMBL/GenBank/DDBJ whole genome shotgun (WGS) entry which is preliminary data.</text>
</comment>
<dbReference type="InterPro" id="IPR020846">
    <property type="entry name" value="MFS_dom"/>
</dbReference>
<dbReference type="InterPro" id="IPR005829">
    <property type="entry name" value="Sugar_transporter_CS"/>
</dbReference>
<feature type="domain" description="Major facilitator superfamily (MFS) profile" evidence="6">
    <location>
        <begin position="1"/>
        <end position="407"/>
    </location>
</feature>
<dbReference type="InterPro" id="IPR050549">
    <property type="entry name" value="MFS_Trehalose_Transporter"/>
</dbReference>
<keyword evidence="3 5" id="KW-1133">Transmembrane helix</keyword>
<feature type="transmembrane region" description="Helical" evidence="5">
    <location>
        <begin position="91"/>
        <end position="109"/>
    </location>
</feature>
<evidence type="ECO:0000256" key="2">
    <source>
        <dbReference type="ARBA" id="ARBA00022692"/>
    </source>
</evidence>
<dbReference type="STRING" id="104452.A0A0L7L8D8"/>
<evidence type="ECO:0000313" key="7">
    <source>
        <dbReference type="EMBL" id="KOB71610.1"/>
    </source>
</evidence>
<feature type="transmembrane region" description="Helical" evidence="5">
    <location>
        <begin position="282"/>
        <end position="304"/>
    </location>
</feature>
<evidence type="ECO:0000259" key="6">
    <source>
        <dbReference type="PROSITE" id="PS50850"/>
    </source>
</evidence>
<dbReference type="SUPFAM" id="SSF103473">
    <property type="entry name" value="MFS general substrate transporter"/>
    <property type="match status" value="1"/>
</dbReference>
<protein>
    <submittedName>
        <fullName evidence="7">Sugar transporter protein</fullName>
    </submittedName>
</protein>
<reference evidence="7 8" key="1">
    <citation type="journal article" date="2015" name="Genome Biol. Evol.">
        <title>The genome of winter moth (Operophtera brumata) provides a genomic perspective on sexual dimorphism and phenology.</title>
        <authorList>
            <person name="Derks M.F."/>
            <person name="Smit S."/>
            <person name="Salis L."/>
            <person name="Schijlen E."/>
            <person name="Bossers A."/>
            <person name="Mateman C."/>
            <person name="Pijl A.S."/>
            <person name="de Ridder D."/>
            <person name="Groenen M.A."/>
            <person name="Visser M.E."/>
            <person name="Megens H.J."/>
        </authorList>
    </citation>
    <scope>NUCLEOTIDE SEQUENCE [LARGE SCALE GENOMIC DNA]</scope>
    <source>
        <strain evidence="7">WM2013NL</strain>
        <tissue evidence="7">Head and thorax</tissue>
    </source>
</reference>
<dbReference type="GO" id="GO:0022857">
    <property type="term" value="F:transmembrane transporter activity"/>
    <property type="evidence" value="ECO:0007669"/>
    <property type="project" value="InterPro"/>
</dbReference>
<dbReference type="PANTHER" id="PTHR48021">
    <property type="match status" value="1"/>
</dbReference>
<comment type="subcellular location">
    <subcellularLocation>
        <location evidence="1">Membrane</location>
        <topology evidence="1">Multi-pass membrane protein</topology>
    </subcellularLocation>
</comment>
<organism evidence="7 8">
    <name type="scientific">Operophtera brumata</name>
    <name type="common">Winter moth</name>
    <name type="synonym">Phalaena brumata</name>
    <dbReference type="NCBI Taxonomy" id="104452"/>
    <lineage>
        <taxon>Eukaryota</taxon>
        <taxon>Metazoa</taxon>
        <taxon>Ecdysozoa</taxon>
        <taxon>Arthropoda</taxon>
        <taxon>Hexapoda</taxon>
        <taxon>Insecta</taxon>
        <taxon>Pterygota</taxon>
        <taxon>Neoptera</taxon>
        <taxon>Endopterygota</taxon>
        <taxon>Lepidoptera</taxon>
        <taxon>Glossata</taxon>
        <taxon>Ditrysia</taxon>
        <taxon>Geometroidea</taxon>
        <taxon>Geometridae</taxon>
        <taxon>Larentiinae</taxon>
        <taxon>Operophtera</taxon>
    </lineage>
</organism>